<organism evidence="1 2">
    <name type="scientific">Brachionus plicatilis</name>
    <name type="common">Marine rotifer</name>
    <name type="synonym">Brachionus muelleri</name>
    <dbReference type="NCBI Taxonomy" id="10195"/>
    <lineage>
        <taxon>Eukaryota</taxon>
        <taxon>Metazoa</taxon>
        <taxon>Spiralia</taxon>
        <taxon>Gnathifera</taxon>
        <taxon>Rotifera</taxon>
        <taxon>Eurotatoria</taxon>
        <taxon>Monogononta</taxon>
        <taxon>Pseudotrocha</taxon>
        <taxon>Ploima</taxon>
        <taxon>Brachionidae</taxon>
        <taxon>Brachionus</taxon>
    </lineage>
</organism>
<evidence type="ECO:0000313" key="1">
    <source>
        <dbReference type="EMBL" id="RNA16320.1"/>
    </source>
</evidence>
<reference evidence="1 2" key="1">
    <citation type="journal article" date="2018" name="Sci. Rep.">
        <title>Genomic signatures of local adaptation to the degree of environmental predictability in rotifers.</title>
        <authorList>
            <person name="Franch-Gras L."/>
            <person name="Hahn C."/>
            <person name="Garcia-Roger E.M."/>
            <person name="Carmona M.J."/>
            <person name="Serra M."/>
            <person name="Gomez A."/>
        </authorList>
    </citation>
    <scope>NUCLEOTIDE SEQUENCE [LARGE SCALE GENOMIC DNA]</scope>
    <source>
        <strain evidence="1">HYR1</strain>
    </source>
</reference>
<comment type="caution">
    <text evidence="1">The sequence shown here is derived from an EMBL/GenBank/DDBJ whole genome shotgun (WGS) entry which is preliminary data.</text>
</comment>
<keyword evidence="2" id="KW-1185">Reference proteome</keyword>
<accession>A0A3M7QY75</accession>
<proteinExistence type="predicted"/>
<gene>
    <name evidence="1" type="ORF">BpHYR1_041539</name>
</gene>
<sequence length="72" mass="8462">SSTLEEQLQSPKINYSIKLVHQLKAIKIAKRRKELSSHLTTMINSYFGIKCKLFSYVTKWTLNSYKLFKIHS</sequence>
<dbReference type="Proteomes" id="UP000276133">
    <property type="component" value="Unassembled WGS sequence"/>
</dbReference>
<protein>
    <submittedName>
        <fullName evidence="1">Uncharacterized protein</fullName>
    </submittedName>
</protein>
<name>A0A3M7QY75_BRAPC</name>
<dbReference type="AlphaFoldDB" id="A0A3M7QY75"/>
<evidence type="ECO:0000313" key="2">
    <source>
        <dbReference type="Proteomes" id="UP000276133"/>
    </source>
</evidence>
<feature type="non-terminal residue" evidence="1">
    <location>
        <position position="1"/>
    </location>
</feature>
<dbReference type="EMBL" id="REGN01004729">
    <property type="protein sequence ID" value="RNA16320.1"/>
    <property type="molecule type" value="Genomic_DNA"/>
</dbReference>